<feature type="compositionally biased region" description="Basic and acidic residues" evidence="1">
    <location>
        <begin position="137"/>
        <end position="152"/>
    </location>
</feature>
<gene>
    <name evidence="2" type="ORF">G7Z17_g12693</name>
</gene>
<feature type="region of interest" description="Disordered" evidence="1">
    <location>
        <begin position="49"/>
        <end position="168"/>
    </location>
</feature>
<dbReference type="Proteomes" id="UP000722485">
    <property type="component" value="Unassembled WGS sequence"/>
</dbReference>
<protein>
    <submittedName>
        <fullName evidence="2">Uncharacterized protein</fullName>
    </submittedName>
</protein>
<keyword evidence="3" id="KW-1185">Reference proteome</keyword>
<dbReference type="AlphaFoldDB" id="A0A9P5GXU2"/>
<feature type="compositionally biased region" description="Basic and acidic residues" evidence="1">
    <location>
        <begin position="118"/>
        <end position="129"/>
    </location>
</feature>
<sequence length="182" mass="20199">MGDGHPKRDPSPKAGDPRLFPEKHGRWMAISQLHGHTIFDFLAQLQVHGDQHTPPHPARGGWALRQATPHKDSPEQSTTSTSNRRGPCSRLLAEQDCHVDDTHARPRARKGAGQHEAAATRERDRRRPELGPSFFRRAHDGRRIAAGDDNGRTAKRPGPVTSRREGETWTDTHACLCLGAES</sequence>
<organism evidence="2 3">
    <name type="scientific">Cylindrodendrum hubeiense</name>
    <dbReference type="NCBI Taxonomy" id="595255"/>
    <lineage>
        <taxon>Eukaryota</taxon>
        <taxon>Fungi</taxon>
        <taxon>Dikarya</taxon>
        <taxon>Ascomycota</taxon>
        <taxon>Pezizomycotina</taxon>
        <taxon>Sordariomycetes</taxon>
        <taxon>Hypocreomycetidae</taxon>
        <taxon>Hypocreales</taxon>
        <taxon>Nectriaceae</taxon>
        <taxon>Cylindrodendrum</taxon>
    </lineage>
</organism>
<name>A0A9P5GXU2_9HYPO</name>
<accession>A0A9P5GXU2</accession>
<comment type="caution">
    <text evidence="2">The sequence shown here is derived from an EMBL/GenBank/DDBJ whole genome shotgun (WGS) entry which is preliminary data.</text>
</comment>
<evidence type="ECO:0000313" key="2">
    <source>
        <dbReference type="EMBL" id="KAF7538117.1"/>
    </source>
</evidence>
<reference evidence="2" key="1">
    <citation type="submission" date="2020-03" db="EMBL/GenBank/DDBJ databases">
        <title>Draft Genome Sequence of Cylindrodendrum hubeiense.</title>
        <authorList>
            <person name="Buettner E."/>
            <person name="Kellner H."/>
        </authorList>
    </citation>
    <scope>NUCLEOTIDE SEQUENCE</scope>
    <source>
        <strain evidence="2">IHI 201604</strain>
    </source>
</reference>
<evidence type="ECO:0000256" key="1">
    <source>
        <dbReference type="SAM" id="MobiDB-lite"/>
    </source>
</evidence>
<feature type="compositionally biased region" description="Polar residues" evidence="1">
    <location>
        <begin position="75"/>
        <end position="84"/>
    </location>
</feature>
<feature type="compositionally biased region" description="Basic and acidic residues" evidence="1">
    <location>
        <begin position="93"/>
        <end position="104"/>
    </location>
</feature>
<proteinExistence type="predicted"/>
<evidence type="ECO:0000313" key="3">
    <source>
        <dbReference type="Proteomes" id="UP000722485"/>
    </source>
</evidence>
<dbReference type="EMBL" id="JAANBB010000607">
    <property type="protein sequence ID" value="KAF7538117.1"/>
    <property type="molecule type" value="Genomic_DNA"/>
</dbReference>
<feature type="region of interest" description="Disordered" evidence="1">
    <location>
        <begin position="1"/>
        <end position="23"/>
    </location>
</feature>